<evidence type="ECO:0000313" key="3">
    <source>
        <dbReference type="Proteomes" id="UP000612808"/>
    </source>
</evidence>
<keyword evidence="3" id="KW-1185">Reference proteome</keyword>
<feature type="region of interest" description="Disordered" evidence="1">
    <location>
        <begin position="47"/>
        <end position="94"/>
    </location>
</feature>
<name>A0A8J3NG02_9ACTN</name>
<protein>
    <submittedName>
        <fullName evidence="2">Uncharacterized protein</fullName>
    </submittedName>
</protein>
<comment type="caution">
    <text evidence="2">The sequence shown here is derived from an EMBL/GenBank/DDBJ whole genome shotgun (WGS) entry which is preliminary data.</text>
</comment>
<feature type="region of interest" description="Disordered" evidence="1">
    <location>
        <begin position="1"/>
        <end position="34"/>
    </location>
</feature>
<accession>A0A8J3NG02</accession>
<feature type="compositionally biased region" description="Basic and acidic residues" evidence="1">
    <location>
        <begin position="10"/>
        <end position="23"/>
    </location>
</feature>
<dbReference type="AlphaFoldDB" id="A0A8J3NG02"/>
<gene>
    <name evidence="2" type="ORF">Aru02nite_63290</name>
</gene>
<organism evidence="2 3">
    <name type="scientific">Actinocatenispora rupis</name>
    <dbReference type="NCBI Taxonomy" id="519421"/>
    <lineage>
        <taxon>Bacteria</taxon>
        <taxon>Bacillati</taxon>
        <taxon>Actinomycetota</taxon>
        <taxon>Actinomycetes</taxon>
        <taxon>Micromonosporales</taxon>
        <taxon>Micromonosporaceae</taxon>
        <taxon>Actinocatenispora</taxon>
    </lineage>
</organism>
<evidence type="ECO:0000256" key="1">
    <source>
        <dbReference type="SAM" id="MobiDB-lite"/>
    </source>
</evidence>
<evidence type="ECO:0000313" key="2">
    <source>
        <dbReference type="EMBL" id="GID15440.1"/>
    </source>
</evidence>
<proteinExistence type="predicted"/>
<dbReference type="EMBL" id="BOMB01000042">
    <property type="protein sequence ID" value="GID15440.1"/>
    <property type="molecule type" value="Genomic_DNA"/>
</dbReference>
<reference evidence="2" key="1">
    <citation type="submission" date="2021-01" db="EMBL/GenBank/DDBJ databases">
        <title>Whole genome shotgun sequence of Actinocatenispora rupis NBRC 107355.</title>
        <authorList>
            <person name="Komaki H."/>
            <person name="Tamura T."/>
        </authorList>
    </citation>
    <scope>NUCLEOTIDE SEQUENCE</scope>
    <source>
        <strain evidence="2">NBRC 107355</strain>
    </source>
</reference>
<dbReference type="Proteomes" id="UP000612808">
    <property type="component" value="Unassembled WGS sequence"/>
</dbReference>
<sequence>MRSTGGHRGIAADHHPAVPERSCDPPTPPVPRVCGARERQPIRNRCRTAGIPSTTDVPDIDRAPTGVRGKAVRDGRNAAIGRIPRRGAGYGARE</sequence>